<dbReference type="InterPro" id="IPR013656">
    <property type="entry name" value="PAS_4"/>
</dbReference>
<feature type="domain" description="Histidine kinase" evidence="9">
    <location>
        <begin position="184"/>
        <end position="389"/>
    </location>
</feature>
<protein>
    <recommendedName>
        <fullName evidence="3">histidine kinase</fullName>
        <ecNumber evidence="3">2.7.13.3</ecNumber>
    </recommendedName>
</protein>
<comment type="caution">
    <text evidence="10">The sequence shown here is derived from an EMBL/GenBank/DDBJ whole genome shotgun (WGS) entry which is preliminary data.</text>
</comment>
<dbReference type="SUPFAM" id="SSF47384">
    <property type="entry name" value="Homodimeric domain of signal transducing histidine kinase"/>
    <property type="match status" value="1"/>
</dbReference>
<dbReference type="Gene3D" id="3.30.450.20">
    <property type="entry name" value="PAS domain"/>
    <property type="match status" value="1"/>
</dbReference>
<feature type="coiled-coil region" evidence="8">
    <location>
        <begin position="133"/>
        <end position="170"/>
    </location>
</feature>
<evidence type="ECO:0000313" key="10">
    <source>
        <dbReference type="EMBL" id="MBO2437798.1"/>
    </source>
</evidence>
<dbReference type="InterPro" id="IPR003594">
    <property type="entry name" value="HATPase_dom"/>
</dbReference>
<dbReference type="PANTHER" id="PTHR43711:SF32">
    <property type="entry name" value="SENSOR-TYPE HISTIDINE KINASE PRRB"/>
    <property type="match status" value="1"/>
</dbReference>
<evidence type="ECO:0000259" key="9">
    <source>
        <dbReference type="PROSITE" id="PS50109"/>
    </source>
</evidence>
<dbReference type="Gene3D" id="3.30.565.10">
    <property type="entry name" value="Histidine kinase-like ATPase, C-terminal domain"/>
    <property type="match status" value="1"/>
</dbReference>
<dbReference type="SUPFAM" id="SSF55785">
    <property type="entry name" value="PYP-like sensor domain (PAS domain)"/>
    <property type="match status" value="1"/>
</dbReference>
<gene>
    <name evidence="10" type="ORF">J4557_09730</name>
</gene>
<reference evidence="10 11" key="1">
    <citation type="submission" date="2021-03" db="EMBL/GenBank/DDBJ databases">
        <authorList>
            <person name="Kanchanasin P."/>
            <person name="Saeng-In P."/>
            <person name="Phongsopitanun W."/>
            <person name="Yuki M."/>
            <person name="Kudo T."/>
            <person name="Ohkuma M."/>
            <person name="Tanasupawat S."/>
        </authorList>
    </citation>
    <scope>NUCLEOTIDE SEQUENCE [LARGE SCALE GENOMIC DNA]</scope>
    <source>
        <strain evidence="10 11">L46</strain>
    </source>
</reference>
<comment type="catalytic activity">
    <reaction evidence="1">
        <text>ATP + protein L-histidine = ADP + protein N-phospho-L-histidine.</text>
        <dbReference type="EC" id="2.7.13.3"/>
    </reaction>
</comment>
<dbReference type="Pfam" id="PF00512">
    <property type="entry name" value="HisKA"/>
    <property type="match status" value="1"/>
</dbReference>
<dbReference type="PRINTS" id="PR00344">
    <property type="entry name" value="BCTRLSENSOR"/>
</dbReference>
<dbReference type="InterPro" id="IPR036890">
    <property type="entry name" value="HATPase_C_sf"/>
</dbReference>
<dbReference type="EC" id="2.7.13.3" evidence="3"/>
<keyword evidence="8" id="KW-0175">Coiled coil</keyword>
<dbReference type="SUPFAM" id="SSF55874">
    <property type="entry name" value="ATPase domain of HSP90 chaperone/DNA topoisomerase II/histidine kinase"/>
    <property type="match status" value="1"/>
</dbReference>
<keyword evidence="4" id="KW-0597">Phosphoprotein</keyword>
<sequence length="390" mass="42414">MPVACAVLSSDLVYVSVNRAYERLMERRRGDLLGHRIFEVFPGGPSGRGVQELRASLERALAEGDVDVMPLVRYDLEVPGRPGTFEERYWTAVNAPLPGPDGRAAYVINRVEEVTSYVQQLRSVGAGGGRSAADQVEAAEAELFLRAQELEETNRRLRRARARERRATDAARAALNHQRQAVADTSHDLRRPLTGLQTRLQEALADPQVDSQKVLHAALHDAERLGDIVGDLLELARLEGGAPFPTEPVDLSALVAAEVERAGPACRTAVDVAPGITVEGSPVRLARVLANLLGNADRHADSLIEVKAGVREGEAVVEVIDDGPGIPAQEREAVFQRFYRRADARRSDPEGTGLGLPIARQIARAHHGDLHIADHPHGTRMLLRLPSTSP</sequence>
<dbReference type="SMART" id="SM00387">
    <property type="entry name" value="HATPase_c"/>
    <property type="match status" value="1"/>
</dbReference>
<evidence type="ECO:0000256" key="8">
    <source>
        <dbReference type="SAM" id="Coils"/>
    </source>
</evidence>
<dbReference type="Gene3D" id="1.10.287.130">
    <property type="match status" value="1"/>
</dbReference>
<evidence type="ECO:0000256" key="1">
    <source>
        <dbReference type="ARBA" id="ARBA00000085"/>
    </source>
</evidence>
<dbReference type="InterPro" id="IPR036097">
    <property type="entry name" value="HisK_dim/P_sf"/>
</dbReference>
<dbReference type="InterPro" id="IPR035965">
    <property type="entry name" value="PAS-like_dom_sf"/>
</dbReference>
<dbReference type="CDD" id="cd00130">
    <property type="entry name" value="PAS"/>
    <property type="match status" value="1"/>
</dbReference>
<evidence type="ECO:0000256" key="3">
    <source>
        <dbReference type="ARBA" id="ARBA00012438"/>
    </source>
</evidence>
<dbReference type="SMART" id="SM00388">
    <property type="entry name" value="HisKA"/>
    <property type="match status" value="1"/>
</dbReference>
<name>A0ABS3QWG2_9ACTN</name>
<dbReference type="InterPro" id="IPR000014">
    <property type="entry name" value="PAS"/>
</dbReference>
<dbReference type="Pfam" id="PF02518">
    <property type="entry name" value="HATPase_c"/>
    <property type="match status" value="1"/>
</dbReference>
<evidence type="ECO:0000256" key="7">
    <source>
        <dbReference type="ARBA" id="ARBA00023012"/>
    </source>
</evidence>
<keyword evidence="6 10" id="KW-0418">Kinase</keyword>
<evidence type="ECO:0000256" key="5">
    <source>
        <dbReference type="ARBA" id="ARBA00022679"/>
    </source>
</evidence>
<comment type="subcellular location">
    <subcellularLocation>
        <location evidence="2">Cell membrane</location>
    </subcellularLocation>
</comment>
<dbReference type="CDD" id="cd00082">
    <property type="entry name" value="HisKA"/>
    <property type="match status" value="1"/>
</dbReference>
<dbReference type="InterPro" id="IPR005467">
    <property type="entry name" value="His_kinase_dom"/>
</dbReference>
<evidence type="ECO:0000313" key="11">
    <source>
        <dbReference type="Proteomes" id="UP000666915"/>
    </source>
</evidence>
<evidence type="ECO:0000256" key="2">
    <source>
        <dbReference type="ARBA" id="ARBA00004236"/>
    </source>
</evidence>
<dbReference type="InterPro" id="IPR050736">
    <property type="entry name" value="Sensor_HK_Regulatory"/>
</dbReference>
<evidence type="ECO:0000256" key="6">
    <source>
        <dbReference type="ARBA" id="ARBA00022777"/>
    </source>
</evidence>
<keyword evidence="7" id="KW-0902">Two-component regulatory system</keyword>
<dbReference type="EMBL" id="JAGEOK010000005">
    <property type="protein sequence ID" value="MBO2437798.1"/>
    <property type="molecule type" value="Genomic_DNA"/>
</dbReference>
<accession>A0ABS3QWG2</accession>
<dbReference type="InterPro" id="IPR003661">
    <property type="entry name" value="HisK_dim/P_dom"/>
</dbReference>
<dbReference type="GO" id="GO:0016301">
    <property type="term" value="F:kinase activity"/>
    <property type="evidence" value="ECO:0007669"/>
    <property type="project" value="UniProtKB-KW"/>
</dbReference>
<evidence type="ECO:0000256" key="4">
    <source>
        <dbReference type="ARBA" id="ARBA00022553"/>
    </source>
</evidence>
<dbReference type="InterPro" id="IPR004358">
    <property type="entry name" value="Sig_transdc_His_kin-like_C"/>
</dbReference>
<dbReference type="Proteomes" id="UP000666915">
    <property type="component" value="Unassembled WGS sequence"/>
</dbReference>
<dbReference type="PANTHER" id="PTHR43711">
    <property type="entry name" value="TWO-COMPONENT HISTIDINE KINASE"/>
    <property type="match status" value="1"/>
</dbReference>
<dbReference type="PROSITE" id="PS50109">
    <property type="entry name" value="HIS_KIN"/>
    <property type="match status" value="1"/>
</dbReference>
<keyword evidence="11" id="KW-1185">Reference proteome</keyword>
<keyword evidence="5" id="KW-0808">Transferase</keyword>
<proteinExistence type="predicted"/>
<dbReference type="CDD" id="cd00075">
    <property type="entry name" value="HATPase"/>
    <property type="match status" value="1"/>
</dbReference>
<dbReference type="Pfam" id="PF08448">
    <property type="entry name" value="PAS_4"/>
    <property type="match status" value="1"/>
</dbReference>
<dbReference type="RefSeq" id="WP_208266113.1">
    <property type="nucleotide sequence ID" value="NZ_BAAAGM010000026.1"/>
</dbReference>
<organism evidence="10 11">
    <name type="scientific">Actinomadura nitritigenes</name>
    <dbReference type="NCBI Taxonomy" id="134602"/>
    <lineage>
        <taxon>Bacteria</taxon>
        <taxon>Bacillati</taxon>
        <taxon>Actinomycetota</taxon>
        <taxon>Actinomycetes</taxon>
        <taxon>Streptosporangiales</taxon>
        <taxon>Thermomonosporaceae</taxon>
        <taxon>Actinomadura</taxon>
    </lineage>
</organism>